<evidence type="ECO:0000256" key="5">
    <source>
        <dbReference type="ARBA" id="ARBA00022679"/>
    </source>
</evidence>
<dbReference type="GO" id="GO:0019563">
    <property type="term" value="P:glycerol catabolic process"/>
    <property type="evidence" value="ECO:0007669"/>
    <property type="project" value="TreeGrafter"/>
</dbReference>
<dbReference type="EC" id="2.7.1.29" evidence="1"/>
<dbReference type="PANTHER" id="PTHR28629:SF4">
    <property type="entry name" value="TRIOKINASE_FMN CYCLASE"/>
    <property type="match status" value="1"/>
</dbReference>
<evidence type="ECO:0000313" key="18">
    <source>
        <dbReference type="Proteomes" id="UP000625711"/>
    </source>
</evidence>
<evidence type="ECO:0000256" key="6">
    <source>
        <dbReference type="ARBA" id="ARBA00022741"/>
    </source>
</evidence>
<dbReference type="AlphaFoldDB" id="A0A834M4I9"/>
<evidence type="ECO:0000256" key="1">
    <source>
        <dbReference type="ARBA" id="ARBA00012107"/>
    </source>
</evidence>
<dbReference type="PROSITE" id="PS51481">
    <property type="entry name" value="DHAK"/>
    <property type="match status" value="1"/>
</dbReference>
<dbReference type="GO" id="GO:0034012">
    <property type="term" value="F:FAD-AMP lyase (cyclizing) activity"/>
    <property type="evidence" value="ECO:0007669"/>
    <property type="project" value="UniProtKB-EC"/>
</dbReference>
<keyword evidence="9" id="KW-0170">Cobalt</keyword>
<evidence type="ECO:0000256" key="10">
    <source>
        <dbReference type="ARBA" id="ARBA00032426"/>
    </source>
</evidence>
<keyword evidence="6" id="KW-0547">Nucleotide-binding</keyword>
<keyword evidence="5" id="KW-0808">Transferase</keyword>
<dbReference type="EC" id="2.7.1.28" evidence="2"/>
<dbReference type="Gene3D" id="3.30.1180.20">
    <property type="entry name" value="Dihydroxyacetone kinase, domain 2"/>
    <property type="match status" value="1"/>
</dbReference>
<protein>
    <recommendedName>
        <fullName evidence="4">Triokinase/FMN cyclase</fullName>
        <ecNumber evidence="2">2.7.1.28</ecNumber>
        <ecNumber evidence="1">2.7.1.29</ecNumber>
        <ecNumber evidence="3">4.6.1.15</ecNumber>
    </recommendedName>
    <alternativeName>
        <fullName evidence="10">Bifunctional ATP-dependent dihydroxyacetone kinase/FAD-AMP lyase (cyclizing)</fullName>
    </alternativeName>
</protein>
<evidence type="ECO:0000313" key="17">
    <source>
        <dbReference type="EMBL" id="KAF7267706.1"/>
    </source>
</evidence>
<comment type="catalytic activity">
    <reaction evidence="15">
        <text>dihydroxyacetone + ATP = dihydroxyacetone phosphate + ADP + H(+)</text>
        <dbReference type="Rhea" id="RHEA:15773"/>
        <dbReference type="ChEBI" id="CHEBI:15378"/>
        <dbReference type="ChEBI" id="CHEBI:16016"/>
        <dbReference type="ChEBI" id="CHEBI:30616"/>
        <dbReference type="ChEBI" id="CHEBI:57642"/>
        <dbReference type="ChEBI" id="CHEBI:456216"/>
        <dbReference type="EC" id="2.7.1.29"/>
    </reaction>
</comment>
<evidence type="ECO:0000256" key="13">
    <source>
        <dbReference type="ARBA" id="ARBA00047974"/>
    </source>
</evidence>
<comment type="catalytic activity">
    <reaction evidence="13">
        <text>D-glyceraldehyde + ATP = D-glyceraldehyde 3-phosphate + ADP + H(+)</text>
        <dbReference type="Rhea" id="RHEA:13941"/>
        <dbReference type="ChEBI" id="CHEBI:15378"/>
        <dbReference type="ChEBI" id="CHEBI:17378"/>
        <dbReference type="ChEBI" id="CHEBI:30616"/>
        <dbReference type="ChEBI" id="CHEBI:59776"/>
        <dbReference type="ChEBI" id="CHEBI:456216"/>
        <dbReference type="EC" id="2.7.1.28"/>
    </reaction>
</comment>
<evidence type="ECO:0000256" key="3">
    <source>
        <dbReference type="ARBA" id="ARBA00012578"/>
    </source>
</evidence>
<evidence type="ECO:0000256" key="8">
    <source>
        <dbReference type="ARBA" id="ARBA00022840"/>
    </source>
</evidence>
<dbReference type="Gene3D" id="3.40.50.10440">
    <property type="entry name" value="Dihydroxyacetone kinase, domain 1"/>
    <property type="match status" value="1"/>
</dbReference>
<dbReference type="OrthoDB" id="5599713at2759"/>
<feature type="domain" description="DhaK" evidence="16">
    <location>
        <begin position="7"/>
        <end position="306"/>
    </location>
</feature>
<dbReference type="SUPFAM" id="SSF82549">
    <property type="entry name" value="DAK1/DegV-like"/>
    <property type="match status" value="1"/>
</dbReference>
<keyword evidence="18" id="KW-1185">Reference proteome</keyword>
<evidence type="ECO:0000256" key="2">
    <source>
        <dbReference type="ARBA" id="ARBA00012110"/>
    </source>
</evidence>
<dbReference type="Proteomes" id="UP000625711">
    <property type="component" value="Unassembled WGS sequence"/>
</dbReference>
<dbReference type="InterPro" id="IPR050861">
    <property type="entry name" value="Dihydroxyacetone_Kinase"/>
</dbReference>
<dbReference type="Pfam" id="PF02734">
    <property type="entry name" value="Dak2"/>
    <property type="match status" value="1"/>
</dbReference>
<name>A0A834M4I9_RHYFE</name>
<dbReference type="GO" id="GO:0050354">
    <property type="term" value="F:triokinase activity"/>
    <property type="evidence" value="ECO:0007669"/>
    <property type="project" value="UniProtKB-EC"/>
</dbReference>
<gene>
    <name evidence="17" type="ORF">GWI33_019096</name>
</gene>
<evidence type="ECO:0000256" key="4">
    <source>
        <dbReference type="ARBA" id="ARBA00018932"/>
    </source>
</evidence>
<dbReference type="InterPro" id="IPR004007">
    <property type="entry name" value="DhaL_dom"/>
</dbReference>
<dbReference type="EC" id="4.6.1.15" evidence="3"/>
<dbReference type="EMBL" id="JAACXV010014398">
    <property type="protein sequence ID" value="KAF7267706.1"/>
    <property type="molecule type" value="Genomic_DNA"/>
</dbReference>
<dbReference type="PANTHER" id="PTHR28629">
    <property type="entry name" value="TRIOKINASE/FMN CYCLASE"/>
    <property type="match status" value="1"/>
</dbReference>
<comment type="caution">
    <text evidence="17">The sequence shown here is derived from an EMBL/GenBank/DDBJ whole genome shotgun (WGS) entry which is preliminary data.</text>
</comment>
<dbReference type="GO" id="GO:0005829">
    <property type="term" value="C:cytosol"/>
    <property type="evidence" value="ECO:0007669"/>
    <property type="project" value="TreeGrafter"/>
</dbReference>
<evidence type="ECO:0000256" key="9">
    <source>
        <dbReference type="ARBA" id="ARBA00023285"/>
    </source>
</evidence>
<evidence type="ECO:0000256" key="14">
    <source>
        <dbReference type="ARBA" id="ARBA00048526"/>
    </source>
</evidence>
<sequence>MELPSSSICNDRTPNVQGYILFNQNVSVFDFGNIIVSKNYKDNDQVRILSGGTLSYIDYVGDGMLTASIQGQNGEVPSPNIILRTIRELSLNHIEGILIIVPASSTNVLSFGLATERALNDDLKVMLLTVSDNPNNYEEKSSGRECLSGIIMIHKIAVIGNLISVATNVQATLKFESCTYCKKCKYKKDIERPTKLSNSKKTEDIIPELANNLVNNIFKSGKFMMYKEDSCVLFFNNTGALKRTDEYVFISEVWKCFKKYEVNIIRIYIDNYFHINDDIDLSISMLKIFDKELITLLDAPCSTVGWKQVFQYESVLNVHIAAGCLKRKCRLSPPSKGPKLRDKPSNIVQLCLQFACNALISCEKMLNKIDSEKGDGDTGTRLRNVAEVLNKRACNRKLIFLCPFTFFLSLTAANKFGDYKEDDEVTYQIWLEALENSCKAIEKYGNVKLGDKTMYDPLIACANTIKLYININDPIEAFGRGVSKAEDVATKTVKSGCKFPDAGAHAVGIWMRAIYEGVKLRYE</sequence>
<keyword evidence="7" id="KW-0418">Kinase</keyword>
<comment type="catalytic activity">
    <reaction evidence="14">
        <text>FAD = riboflavin cyclic-4',5'-phosphate + AMP + H(+)</text>
        <dbReference type="Rhea" id="RHEA:13729"/>
        <dbReference type="ChEBI" id="CHEBI:15378"/>
        <dbReference type="ChEBI" id="CHEBI:57692"/>
        <dbReference type="ChEBI" id="CHEBI:76202"/>
        <dbReference type="ChEBI" id="CHEBI:456215"/>
        <dbReference type="EC" id="4.6.1.15"/>
    </reaction>
</comment>
<dbReference type="SUPFAM" id="SSF101473">
    <property type="entry name" value="DhaL-like"/>
    <property type="match status" value="1"/>
</dbReference>
<dbReference type="InterPro" id="IPR004006">
    <property type="entry name" value="DhaK_dom"/>
</dbReference>
<evidence type="ECO:0000256" key="11">
    <source>
        <dbReference type="ARBA" id="ARBA00045490"/>
    </source>
</evidence>
<proteinExistence type="predicted"/>
<keyword evidence="8" id="KW-0067">ATP-binding</keyword>
<evidence type="ECO:0000256" key="15">
    <source>
        <dbReference type="ARBA" id="ARBA00048898"/>
    </source>
</evidence>
<dbReference type="InterPro" id="IPR036117">
    <property type="entry name" value="DhaL_dom_sf"/>
</dbReference>
<dbReference type="GO" id="GO:0004371">
    <property type="term" value="F:glycerone kinase activity"/>
    <property type="evidence" value="ECO:0007669"/>
    <property type="project" value="UniProtKB-EC"/>
</dbReference>
<comment type="subunit">
    <text evidence="12">Homodimer. Interacts with IFIH1 (via the CARD domains), the interaction is inhibited by viral infection.</text>
</comment>
<dbReference type="GO" id="GO:0005524">
    <property type="term" value="F:ATP binding"/>
    <property type="evidence" value="ECO:0007669"/>
    <property type="project" value="UniProtKB-KW"/>
</dbReference>
<dbReference type="Pfam" id="PF02733">
    <property type="entry name" value="Dak1"/>
    <property type="match status" value="2"/>
</dbReference>
<dbReference type="Gene3D" id="1.25.40.340">
    <property type="match status" value="2"/>
</dbReference>
<dbReference type="SMART" id="SM01120">
    <property type="entry name" value="Dak2"/>
    <property type="match status" value="1"/>
</dbReference>
<evidence type="ECO:0000256" key="12">
    <source>
        <dbReference type="ARBA" id="ARBA00046681"/>
    </source>
</evidence>
<accession>A0A834M4I9</accession>
<evidence type="ECO:0000256" key="7">
    <source>
        <dbReference type="ARBA" id="ARBA00022777"/>
    </source>
</evidence>
<comment type="function">
    <text evidence="11">Catalyzes both the phosphorylation of dihydroxyacetone and of glyceraldehyde, and the splitting of ribonucleoside diphosphate-X compounds among which FAD is the best substrate. Represses IFIH1-mediated cellular antiviral response.</text>
</comment>
<organism evidence="17 18">
    <name type="scientific">Rhynchophorus ferrugineus</name>
    <name type="common">Red palm weevil</name>
    <name type="synonym">Curculio ferrugineus</name>
    <dbReference type="NCBI Taxonomy" id="354439"/>
    <lineage>
        <taxon>Eukaryota</taxon>
        <taxon>Metazoa</taxon>
        <taxon>Ecdysozoa</taxon>
        <taxon>Arthropoda</taxon>
        <taxon>Hexapoda</taxon>
        <taxon>Insecta</taxon>
        <taxon>Pterygota</taxon>
        <taxon>Neoptera</taxon>
        <taxon>Endopterygota</taxon>
        <taxon>Coleoptera</taxon>
        <taxon>Polyphaga</taxon>
        <taxon>Cucujiformia</taxon>
        <taxon>Curculionidae</taxon>
        <taxon>Dryophthorinae</taxon>
        <taxon>Rhynchophorus</taxon>
    </lineage>
</organism>
<evidence type="ECO:0000259" key="16">
    <source>
        <dbReference type="PROSITE" id="PS51481"/>
    </source>
</evidence>
<reference evidence="17" key="1">
    <citation type="submission" date="2020-08" db="EMBL/GenBank/DDBJ databases">
        <title>Genome sequencing and assembly of the red palm weevil Rhynchophorus ferrugineus.</title>
        <authorList>
            <person name="Dias G.B."/>
            <person name="Bergman C.M."/>
            <person name="Manee M."/>
        </authorList>
    </citation>
    <scope>NUCLEOTIDE SEQUENCE</scope>
    <source>
        <strain evidence="17">AA-2017</strain>
        <tissue evidence="17">Whole larva</tissue>
    </source>
</reference>